<evidence type="ECO:0000313" key="2">
    <source>
        <dbReference type="Proteomes" id="UP000694569"/>
    </source>
</evidence>
<name>A0A8C5M8H1_9ANUR</name>
<accession>A0A8C5M8H1</accession>
<keyword evidence="2" id="KW-1185">Reference proteome</keyword>
<dbReference type="PANTHER" id="PTHR21301">
    <property type="entry name" value="REVERSE TRANSCRIPTASE"/>
    <property type="match status" value="1"/>
</dbReference>
<dbReference type="GeneTree" id="ENSGT00940000154669"/>
<reference evidence="1" key="2">
    <citation type="submission" date="2025-09" db="UniProtKB">
        <authorList>
            <consortium name="Ensembl"/>
        </authorList>
    </citation>
    <scope>IDENTIFICATION</scope>
</reference>
<dbReference type="PANTHER" id="PTHR21301:SF10">
    <property type="entry name" value="REVERSE TRANSCRIPTASE DOMAIN-CONTAINING PROTEIN"/>
    <property type="match status" value="1"/>
</dbReference>
<proteinExistence type="predicted"/>
<sequence>MEDTRISQKVRKGAQNLTREEKEILKKLQSRKEWVIRAADKGGGTEIMKREYYETEARRILMDRTTYRKLEKDPTENFKVDLRNLLEEAVDRGIIAKENFGFLYPKFPLTPIFYFLPKVHKNLTSPPGRPIISGIDSLTANLSEFIDFYLQPISLPSYLRDSINQYQKNLSKKP</sequence>
<protein>
    <submittedName>
        <fullName evidence="1">Uncharacterized protein</fullName>
    </submittedName>
</protein>
<dbReference type="AlphaFoldDB" id="A0A8C5M8H1"/>
<organism evidence="1 2">
    <name type="scientific">Leptobrachium leishanense</name>
    <name type="common">Leishan spiny toad</name>
    <dbReference type="NCBI Taxonomy" id="445787"/>
    <lineage>
        <taxon>Eukaryota</taxon>
        <taxon>Metazoa</taxon>
        <taxon>Chordata</taxon>
        <taxon>Craniata</taxon>
        <taxon>Vertebrata</taxon>
        <taxon>Euteleostomi</taxon>
        <taxon>Amphibia</taxon>
        <taxon>Batrachia</taxon>
        <taxon>Anura</taxon>
        <taxon>Pelobatoidea</taxon>
        <taxon>Megophryidae</taxon>
        <taxon>Leptobrachium</taxon>
    </lineage>
</organism>
<evidence type="ECO:0000313" key="1">
    <source>
        <dbReference type="Ensembl" id="ENSLLEP00000008387.1"/>
    </source>
</evidence>
<reference evidence="1" key="1">
    <citation type="submission" date="2025-08" db="UniProtKB">
        <authorList>
            <consortium name="Ensembl"/>
        </authorList>
    </citation>
    <scope>IDENTIFICATION</scope>
</reference>
<dbReference type="OrthoDB" id="9909555at2759"/>
<dbReference type="Ensembl" id="ENSLLET00000008721.1">
    <property type="protein sequence ID" value="ENSLLEP00000008387.1"/>
    <property type="gene ID" value="ENSLLEG00000005326.1"/>
</dbReference>
<dbReference type="Proteomes" id="UP000694569">
    <property type="component" value="Unplaced"/>
</dbReference>